<reference evidence="3" key="1">
    <citation type="journal article" date="2019" name="Int. J. Syst. Evol. Microbiol.">
        <title>The Global Catalogue of Microorganisms (GCM) 10K type strain sequencing project: providing services to taxonomists for standard genome sequencing and annotation.</title>
        <authorList>
            <consortium name="The Broad Institute Genomics Platform"/>
            <consortium name="The Broad Institute Genome Sequencing Center for Infectious Disease"/>
            <person name="Wu L."/>
            <person name="Ma J."/>
        </authorList>
    </citation>
    <scope>NUCLEOTIDE SEQUENCE [LARGE SCALE GENOMIC DNA]</scope>
    <source>
        <strain evidence="3">JCM 17919</strain>
    </source>
</reference>
<organism evidence="2 3">
    <name type="scientific">Flaviaesturariibacter amylovorans</name>
    <dbReference type="NCBI Taxonomy" id="1084520"/>
    <lineage>
        <taxon>Bacteria</taxon>
        <taxon>Pseudomonadati</taxon>
        <taxon>Bacteroidota</taxon>
        <taxon>Chitinophagia</taxon>
        <taxon>Chitinophagales</taxon>
        <taxon>Chitinophagaceae</taxon>
        <taxon>Flaviaestuariibacter</taxon>
    </lineage>
</organism>
<evidence type="ECO:0000313" key="2">
    <source>
        <dbReference type="EMBL" id="GAA4316724.1"/>
    </source>
</evidence>
<keyword evidence="1" id="KW-0472">Membrane</keyword>
<comment type="caution">
    <text evidence="2">The sequence shown here is derived from an EMBL/GenBank/DDBJ whole genome shotgun (WGS) entry which is preliminary data.</text>
</comment>
<keyword evidence="3" id="KW-1185">Reference proteome</keyword>
<evidence type="ECO:0000313" key="3">
    <source>
        <dbReference type="Proteomes" id="UP001501725"/>
    </source>
</evidence>
<feature type="transmembrane region" description="Helical" evidence="1">
    <location>
        <begin position="21"/>
        <end position="42"/>
    </location>
</feature>
<accession>A0ABP8G4E5</accession>
<protein>
    <recommendedName>
        <fullName evidence="4">2TM domain-containing protein</fullName>
    </recommendedName>
</protein>
<keyword evidence="1" id="KW-1133">Transmembrane helix</keyword>
<name>A0ABP8G4E5_9BACT</name>
<keyword evidence="1" id="KW-0812">Transmembrane</keyword>
<gene>
    <name evidence="2" type="ORF">GCM10023184_00040</name>
</gene>
<feature type="transmembrane region" description="Helical" evidence="1">
    <location>
        <begin position="48"/>
        <end position="69"/>
    </location>
</feature>
<evidence type="ECO:0000256" key="1">
    <source>
        <dbReference type="SAM" id="Phobius"/>
    </source>
</evidence>
<dbReference type="RefSeq" id="WP_345252523.1">
    <property type="nucleotide sequence ID" value="NZ_BAABGY010000001.1"/>
</dbReference>
<proteinExistence type="predicted"/>
<dbReference type="EMBL" id="BAABGY010000001">
    <property type="protein sequence ID" value="GAA4316724.1"/>
    <property type="molecule type" value="Genomic_DNA"/>
</dbReference>
<dbReference type="Proteomes" id="UP001501725">
    <property type="component" value="Unassembled WGS sequence"/>
</dbReference>
<sequence length="135" mass="16282">MNIDELKPVLKDDKVYPVDRLYVYVFSVCILLAIASIVIWYQTSDDRWWWGVLIPLAVWQVLVWIIANYTRMGREDRERSKQHKEALKREKALWEQNNIPWIYDESLRVKTWEQRKRTIQAFQNLAREDGVTGKE</sequence>
<evidence type="ECO:0008006" key="4">
    <source>
        <dbReference type="Google" id="ProtNLM"/>
    </source>
</evidence>